<dbReference type="eggNOG" id="COG3299">
    <property type="taxonomic scope" value="Bacteria"/>
</dbReference>
<evidence type="ECO:0000313" key="1">
    <source>
        <dbReference type="EMBL" id="EFL92042.1"/>
    </source>
</evidence>
<dbReference type="RefSeq" id="WP_006704768.1">
    <property type="nucleotide sequence ID" value="NZ_CAWLGB010000003.1"/>
</dbReference>
<dbReference type="STRING" id="663321.REG_1013"/>
<dbReference type="HOGENOM" id="CLU_254099_0_0_6"/>
<protein>
    <submittedName>
        <fullName evidence="1">Uncharacterized protein</fullName>
    </submittedName>
</protein>
<name>E0WSS3_9ENTR</name>
<evidence type="ECO:0000313" key="2">
    <source>
        <dbReference type="Proteomes" id="UP000005726"/>
    </source>
</evidence>
<proteinExistence type="predicted"/>
<gene>
    <name evidence="1" type="ORF">REG_1013</name>
</gene>
<organism evidence="1 2">
    <name type="scientific">Candidatus Regiella insecticola LSR1</name>
    <dbReference type="NCBI Taxonomy" id="663321"/>
    <lineage>
        <taxon>Bacteria</taxon>
        <taxon>Pseudomonadati</taxon>
        <taxon>Pseudomonadota</taxon>
        <taxon>Gammaproteobacteria</taxon>
        <taxon>Enterobacterales</taxon>
        <taxon>Enterobacteriaceae</taxon>
        <taxon>aphid secondary symbionts</taxon>
        <taxon>Candidatus Regiella</taxon>
    </lineage>
</organism>
<sequence length="1486" mass="168121">MKLEASLYRDGTSQRHRLLAALAPDYFVVDDRTLHDVIQFAQAYAKELRFHESGQITPTDWTNFLRTDKCTDKQFIEDAVRFIKQPEAIVDLNQRMELMQPHRVLFWVFLLLLRYPQQQLNALTQRYLEFYYRDCLQLREKPSQPDRAHVIFELAPSQQAYWLKKGTLLSTEQGQSDSAAPVYRLDQDSVITSAQVAKICALALKKEVYDFATFYHPGKTSDNDFATLLQWVLERAAQQVTMPAGFENAAPTPSIDLPSLKMLAEQDQLKGKQKDYIEEELAFPTVEDFKVCLQGHRLQTAEQTHQIHKIMERVYQNKIKLQRYQALKHKHHNENFINMLAFALGNQLTELPNGHTEITSLKTDLTHPAVMNYINKKLYMKIKDFEKIIEIVIKAPDINSKDWKEVYQRVEHAQTRQRDYPDIHIEKTTHLCTRVILDAELAEHKPFKAFDWAATDTPAMLGFAVSSPLLRLGEGTRKITLTVDCQPDAFHLDQLNKFLQQSPFTFQLSGAETHFAPSSATVTAGHFFLATALAEYDTNTLALICRFKGEKRQFNSERDKDHYLRFEDGQLYQITEVMSAQHAKLRPVGFLPSKGFIKKYPELALTGTSSPLSGLALEEVPVTGGIGGKTRKIIKATTDLFTTQDHFKQYILWTDGRVYRIDQVENAKEIKVVDVAYLPNIKTKPANPQLYPDIQLTETEILTGLVITGVTANDKQFTEKEVGNRLVWSNGQVFAIQKYVGDQEVEVACMGTLPPETKIKKYASDALFLNGLQFTFELNETAPAMTAPLIDVSHQGLTGVDPTIKITLKAGDDYDLFKTIVVEKCKLAVNVQGIKDVKLRNDESLLTNTALLQPFGDQPTDYAGFYWAHAEICDKALDSLDLCMTWSGLPEDFGTHYAAYNKLPDKKIDNTRFQTQLTLVNNRLVTAIGSPQCLFSTDPESGKLNAHTCLKFKNLPKLSEGDTSHFTHNDPDEEDPLAWSRYFKLALTEQDFLHDQYATVLNKRALAKPTEGGSVPDVYPPYTPLIRDLTLNYTASVLINLAHPAPASMNAAQLFQLHPFGSKVLGGHKVNQLLPQFSAAGYLYMGLKDATVPAPLSLLFQIIPSESDRLEERADMTCYYLGQDDWVAADSSTYLHDETKKLMRSGVISFHLPAAASHKNTLMPTGLHWLCGSVNQELVSSQIVAIKTQAATVTLAKEANDEHYRKPLPAYSINQLVTADPQIKAVTQPYASFGGRARENHQAFWQRTSERLRHKQRAISSWDYERLVLAAFPQLYKVKCLTQTQLRVSPLAKVTVVVIPDNANSEPFLPLKPKAPRDLLEAIKAYLSQYISPFVDLEVKNPSYEQIKYSVTVCFKKADEPGNGIAELNKAIKRFLSPWAYESTAEVTFGSYIHNSLLIHFIEKQPYVDYVAQLRLIEHSKLDSDLTASKVDYPILDVDQAQVHAPDAVLVSAPEHRIESVTRHQHEDIDFEGIGHMIIETDFIVH</sequence>
<reference evidence="1" key="1">
    <citation type="journal article" date="2009" name="Environ. Microbiol.">
        <title>Dynamics of genome evolution in facultative symbionts of aphids.</title>
        <authorList>
            <person name="Degnan P.H."/>
            <person name="Leonardo T.E."/>
            <person name="Cass B.N."/>
            <person name="Hurwitz B."/>
            <person name="Stern D."/>
            <person name="Gibbs R.A."/>
            <person name="Richards S."/>
            <person name="Moran N.A."/>
        </authorList>
    </citation>
    <scope>NUCLEOTIDE SEQUENCE [LARGE SCALE GENOMIC DNA]</scope>
    <source>
        <strain evidence="1">LSR1</strain>
    </source>
</reference>
<accession>E0WSS3</accession>
<dbReference type="Proteomes" id="UP000005726">
    <property type="component" value="Unassembled WGS sequence"/>
</dbReference>
<keyword evidence="2" id="KW-1185">Reference proteome</keyword>
<dbReference type="EMBL" id="GL379591">
    <property type="protein sequence ID" value="EFL92042.1"/>
    <property type="molecule type" value="Genomic_DNA"/>
</dbReference>